<dbReference type="InterPro" id="IPR004574">
    <property type="entry name" value="Alkb"/>
</dbReference>
<dbReference type="GO" id="GO:0008270">
    <property type="term" value="F:zinc ion binding"/>
    <property type="evidence" value="ECO:0007669"/>
    <property type="project" value="InterPro"/>
</dbReference>
<dbReference type="PANTHER" id="PTHR16557:SF2">
    <property type="entry name" value="NUCLEIC ACID DIOXYGENASE ALKBH1"/>
    <property type="match status" value="1"/>
</dbReference>
<accession>A0A9D4ZHH4</accession>
<dbReference type="GO" id="GO:0035513">
    <property type="term" value="P:oxidative RNA demethylation"/>
    <property type="evidence" value="ECO:0007669"/>
    <property type="project" value="TreeGrafter"/>
</dbReference>
<comment type="similarity">
    <text evidence="1">Belongs to the alkB family.</text>
</comment>
<comment type="caution">
    <text evidence="9">The sequence shown here is derived from an EMBL/GenBank/DDBJ whole genome shotgun (WGS) entry which is preliminary data.</text>
</comment>
<dbReference type="Proteomes" id="UP000886520">
    <property type="component" value="Chromosome 9"/>
</dbReference>
<comment type="cofactor">
    <cofactor evidence="6">
        <name>Fe(2+)</name>
        <dbReference type="ChEBI" id="CHEBI:29033"/>
    </cofactor>
    <text evidence="6">Binds 1 Fe(2+) ion per subunit.</text>
</comment>
<evidence type="ECO:0000313" key="9">
    <source>
        <dbReference type="EMBL" id="KAI5075728.1"/>
    </source>
</evidence>
<evidence type="ECO:0000256" key="4">
    <source>
        <dbReference type="ARBA" id="ARBA00023002"/>
    </source>
</evidence>
<dbReference type="InterPro" id="IPR056993">
    <property type="entry name" value="TRIP4_3rd_dom"/>
</dbReference>
<dbReference type="GO" id="GO:0005737">
    <property type="term" value="C:cytoplasm"/>
    <property type="evidence" value="ECO:0007669"/>
    <property type="project" value="TreeGrafter"/>
</dbReference>
<dbReference type="PANTHER" id="PTHR16557">
    <property type="entry name" value="ALKYLATED DNA REPAIR PROTEIN ALKB-RELATED"/>
    <property type="match status" value="1"/>
</dbReference>
<organism evidence="9 10">
    <name type="scientific">Adiantum capillus-veneris</name>
    <name type="common">Maidenhair fern</name>
    <dbReference type="NCBI Taxonomy" id="13818"/>
    <lineage>
        <taxon>Eukaryota</taxon>
        <taxon>Viridiplantae</taxon>
        <taxon>Streptophyta</taxon>
        <taxon>Embryophyta</taxon>
        <taxon>Tracheophyta</taxon>
        <taxon>Polypodiopsida</taxon>
        <taxon>Polypodiidae</taxon>
        <taxon>Polypodiales</taxon>
        <taxon>Pteridineae</taxon>
        <taxon>Pteridaceae</taxon>
        <taxon>Vittarioideae</taxon>
        <taxon>Adiantum</taxon>
    </lineage>
</organism>
<gene>
    <name evidence="9" type="ORF">GOP47_0009804</name>
</gene>
<feature type="domain" description="Fe2OG dioxygenase" evidence="8">
    <location>
        <begin position="594"/>
        <end position="704"/>
    </location>
</feature>
<dbReference type="GO" id="GO:0035516">
    <property type="term" value="F:broad specificity oxidative DNA demethylase activity"/>
    <property type="evidence" value="ECO:0007669"/>
    <property type="project" value="TreeGrafter"/>
</dbReference>
<dbReference type="GO" id="GO:0072344">
    <property type="term" value="P:rescue of stalled ribosome"/>
    <property type="evidence" value="ECO:0007669"/>
    <property type="project" value="InterPro"/>
</dbReference>
<evidence type="ECO:0000256" key="2">
    <source>
        <dbReference type="ARBA" id="ARBA00022723"/>
    </source>
</evidence>
<dbReference type="Pfam" id="PF13532">
    <property type="entry name" value="2OG-FeII_Oxy_2"/>
    <property type="match status" value="1"/>
</dbReference>
<dbReference type="GO" id="GO:0008198">
    <property type="term" value="F:ferrous iron binding"/>
    <property type="evidence" value="ECO:0007669"/>
    <property type="project" value="TreeGrafter"/>
</dbReference>
<dbReference type="GO" id="GO:0005634">
    <property type="term" value="C:nucleus"/>
    <property type="evidence" value="ECO:0007669"/>
    <property type="project" value="InterPro"/>
</dbReference>
<evidence type="ECO:0000259" key="8">
    <source>
        <dbReference type="PROSITE" id="PS51471"/>
    </source>
</evidence>
<sequence length="704" mass="77935">MIILSGAGTWLQKSLLDECRNGTIQFDADVVNSLVSYCERAPPSDAKEYLSNMIGERNCEDIIAGYLQRREAQGDRGVEDGPHNGMQIYVKPQTNEVWSAGSKRNMRNSQTRVLDSSSDSSVIDASIGGETTEIPPKSKSGPGKGKKTGKGISLAEATEGKIIMARGAPCQCQATRHKLVTNCLSCGRIVCAQEGEGPCNFCGALVLKEGSTYAGLEGSIVPRSDSEAAAQAFKDRLVEYGRTSSQRTTVIDDQSDYFQVDENAWLSEEEKRAILKRQEEAQLAEEARKKKVVVSIDLLGRKVVMANDTENDVCINTSILDGGTVAERSTAAARIKPNPYILENPVFVIPQQHNEFGPASKSRRSARGPSNLHRNEAFIKTGRVQHDDPFVYVLNTNMAERDNEGMINTAWKTPKTKERLNLFSNEDTECMLDFEVKESEASAFDICAPQQGKKFSLSPSLLAEKQAQRSQRIETSSATSILMPGVVLLKRWLSKDIQVEIVERCRYLGIGPGGFYQPSYGAESKMHLYMMCLGMQWEPTTKSYEKKRSVDDASPPGIPPLFESLVAQCLRDVRHAYAVEDSCSNILETIPEMHPNICLVNFYERSGKLGLHQDRDESLESRQQGIPVVSFSIGDSAEFIYGIERDVDLADTVILESGDVLIFGGPSRMIYHGILSILPQTAPSWLIERTNLRPGRLNLTFRQF</sequence>
<dbReference type="GO" id="GO:0035515">
    <property type="term" value="F:oxidative RNA demethylase activity"/>
    <property type="evidence" value="ECO:0007669"/>
    <property type="project" value="TreeGrafter"/>
</dbReference>
<dbReference type="InterPro" id="IPR037151">
    <property type="entry name" value="AlkB-like_sf"/>
</dbReference>
<evidence type="ECO:0000256" key="6">
    <source>
        <dbReference type="PIRSR" id="PIRSR604574-2"/>
    </source>
</evidence>
<evidence type="ECO:0000256" key="7">
    <source>
        <dbReference type="SAM" id="MobiDB-lite"/>
    </source>
</evidence>
<feature type="binding site" evidence="6">
    <location>
        <position position="614"/>
    </location>
    <ligand>
        <name>Fe cation</name>
        <dbReference type="ChEBI" id="CHEBI:24875"/>
        <note>catalytic</note>
    </ligand>
</feature>
<dbReference type="OrthoDB" id="6614653at2759"/>
<name>A0A9D4ZHH4_ADICA</name>
<dbReference type="SUPFAM" id="SSF51197">
    <property type="entry name" value="Clavaminate synthase-like"/>
    <property type="match status" value="1"/>
</dbReference>
<feature type="binding site" evidence="6">
    <location>
        <position position="612"/>
    </location>
    <ligand>
        <name>Fe cation</name>
        <dbReference type="ChEBI" id="CHEBI:24875"/>
        <note>catalytic</note>
    </ligand>
</feature>
<dbReference type="EMBL" id="JABFUD020000009">
    <property type="protein sequence ID" value="KAI5075728.1"/>
    <property type="molecule type" value="Genomic_DNA"/>
</dbReference>
<feature type="region of interest" description="Disordered" evidence="7">
    <location>
        <begin position="101"/>
        <end position="150"/>
    </location>
</feature>
<protein>
    <recommendedName>
        <fullName evidence="8">Fe2OG dioxygenase domain-containing protein</fullName>
    </recommendedName>
</protein>
<keyword evidence="3" id="KW-0223">Dioxygenase</keyword>
<evidence type="ECO:0000256" key="5">
    <source>
        <dbReference type="ARBA" id="ARBA00023004"/>
    </source>
</evidence>
<dbReference type="GO" id="GO:0180022">
    <property type="term" value="C:RQC-trigger complex"/>
    <property type="evidence" value="ECO:0007669"/>
    <property type="project" value="InterPro"/>
</dbReference>
<evidence type="ECO:0000256" key="1">
    <source>
        <dbReference type="ARBA" id="ARBA00007879"/>
    </source>
</evidence>
<dbReference type="AlphaFoldDB" id="A0A9D4ZHH4"/>
<dbReference type="InterPro" id="IPR005123">
    <property type="entry name" value="Oxoglu/Fe-dep_dioxygenase_dom"/>
</dbReference>
<keyword evidence="10" id="KW-1185">Reference proteome</keyword>
<dbReference type="Pfam" id="PF06221">
    <property type="entry name" value="zf-C2HC5"/>
    <property type="match status" value="1"/>
</dbReference>
<dbReference type="InterPro" id="IPR009349">
    <property type="entry name" value="TRIP4/RQT4_C2HC5_Znf"/>
</dbReference>
<feature type="binding site" evidence="6">
    <location>
        <position position="672"/>
    </location>
    <ligand>
        <name>Fe cation</name>
        <dbReference type="ChEBI" id="CHEBI:24875"/>
        <note>catalytic</note>
    </ligand>
</feature>
<proteinExistence type="inferred from homology"/>
<dbReference type="Gene3D" id="2.60.120.590">
    <property type="entry name" value="Alpha-ketoglutarate-dependent dioxygenase AlkB-like"/>
    <property type="match status" value="1"/>
</dbReference>
<keyword evidence="4" id="KW-0560">Oxidoreductase</keyword>
<dbReference type="PROSITE" id="PS51471">
    <property type="entry name" value="FE2OG_OXY"/>
    <property type="match status" value="1"/>
</dbReference>
<reference evidence="9" key="1">
    <citation type="submission" date="2021-01" db="EMBL/GenBank/DDBJ databases">
        <title>Adiantum capillus-veneris genome.</title>
        <authorList>
            <person name="Fang Y."/>
            <person name="Liao Q."/>
        </authorList>
    </citation>
    <scope>NUCLEOTIDE SEQUENCE</scope>
    <source>
        <strain evidence="9">H3</strain>
        <tissue evidence="9">Leaf</tissue>
    </source>
</reference>
<keyword evidence="5 6" id="KW-0408">Iron</keyword>
<evidence type="ECO:0000313" key="10">
    <source>
        <dbReference type="Proteomes" id="UP000886520"/>
    </source>
</evidence>
<dbReference type="Pfam" id="PF23134">
    <property type="entry name" value="TRIP4_3rd"/>
    <property type="match status" value="1"/>
</dbReference>
<evidence type="ECO:0000256" key="3">
    <source>
        <dbReference type="ARBA" id="ARBA00022964"/>
    </source>
</evidence>
<dbReference type="InterPro" id="IPR027450">
    <property type="entry name" value="AlkB-like"/>
</dbReference>
<keyword evidence="2 6" id="KW-0479">Metal-binding</keyword>